<dbReference type="PANTHER" id="PTHR21137">
    <property type="entry name" value="ODORANT RECEPTOR"/>
    <property type="match status" value="1"/>
</dbReference>
<evidence type="ECO:0000256" key="10">
    <source>
        <dbReference type="SAM" id="Phobius"/>
    </source>
</evidence>
<evidence type="ECO:0000256" key="9">
    <source>
        <dbReference type="ARBA" id="ARBA00023224"/>
    </source>
</evidence>
<dbReference type="EMBL" id="JALNTZ010000004">
    <property type="protein sequence ID" value="KAJ3657117.1"/>
    <property type="molecule type" value="Genomic_DNA"/>
</dbReference>
<evidence type="ECO:0000313" key="12">
    <source>
        <dbReference type="Proteomes" id="UP001168821"/>
    </source>
</evidence>
<dbReference type="Proteomes" id="UP001168821">
    <property type="component" value="Unassembled WGS sequence"/>
</dbReference>
<proteinExistence type="predicted"/>
<feature type="transmembrane region" description="Helical" evidence="10">
    <location>
        <begin position="79"/>
        <end position="99"/>
    </location>
</feature>
<evidence type="ECO:0000256" key="2">
    <source>
        <dbReference type="ARBA" id="ARBA00022475"/>
    </source>
</evidence>
<dbReference type="GO" id="GO:0004984">
    <property type="term" value="F:olfactory receptor activity"/>
    <property type="evidence" value="ECO:0007669"/>
    <property type="project" value="InterPro"/>
</dbReference>
<dbReference type="GO" id="GO:0007165">
    <property type="term" value="P:signal transduction"/>
    <property type="evidence" value="ECO:0007669"/>
    <property type="project" value="UniProtKB-KW"/>
</dbReference>
<keyword evidence="6 10" id="KW-1133">Transmembrane helix</keyword>
<dbReference type="InterPro" id="IPR004117">
    <property type="entry name" value="7tm6_olfct_rcpt"/>
</dbReference>
<gene>
    <name evidence="11" type="ORF">Zmor_016145</name>
</gene>
<evidence type="ECO:0000256" key="8">
    <source>
        <dbReference type="ARBA" id="ARBA00023170"/>
    </source>
</evidence>
<reference evidence="11" key="1">
    <citation type="journal article" date="2023" name="G3 (Bethesda)">
        <title>Whole genome assemblies of Zophobas morio and Tenebrio molitor.</title>
        <authorList>
            <person name="Kaur S."/>
            <person name="Stinson S.A."/>
            <person name="diCenzo G.C."/>
        </authorList>
    </citation>
    <scope>NUCLEOTIDE SEQUENCE</scope>
    <source>
        <strain evidence="11">QUZm001</strain>
    </source>
</reference>
<evidence type="ECO:0000256" key="5">
    <source>
        <dbReference type="ARBA" id="ARBA00022725"/>
    </source>
</evidence>
<evidence type="ECO:0000256" key="7">
    <source>
        <dbReference type="ARBA" id="ARBA00023136"/>
    </source>
</evidence>
<comment type="caution">
    <text evidence="11">The sequence shown here is derived from an EMBL/GenBank/DDBJ whole genome shotgun (WGS) entry which is preliminary data.</text>
</comment>
<keyword evidence="7 10" id="KW-0472">Membrane</keyword>
<sequence length="204" mass="23941">MAHPFQVLYVSQHLKFQMYLFNKYIEDVCFMDGKENEEENLVDDQEYQEEIKLRLKLVVRRHCEFKRSRIQCLETMGNLIIPFSVCVGVLLFMSMYTFLRLEGSETIVICYNAIATFMTISGFVIMITACETLQDESENTFTTLVMTKWYDFNNENRKMFLLLLCNNIKPISIDFTGEITVNYRLGMAISKAVYTAVSIFFKYV</sequence>
<protein>
    <submittedName>
        <fullName evidence="11">Uncharacterized protein</fullName>
    </submittedName>
</protein>
<keyword evidence="12" id="KW-1185">Reference proteome</keyword>
<organism evidence="11 12">
    <name type="scientific">Zophobas morio</name>
    <dbReference type="NCBI Taxonomy" id="2755281"/>
    <lineage>
        <taxon>Eukaryota</taxon>
        <taxon>Metazoa</taxon>
        <taxon>Ecdysozoa</taxon>
        <taxon>Arthropoda</taxon>
        <taxon>Hexapoda</taxon>
        <taxon>Insecta</taxon>
        <taxon>Pterygota</taxon>
        <taxon>Neoptera</taxon>
        <taxon>Endopterygota</taxon>
        <taxon>Coleoptera</taxon>
        <taxon>Polyphaga</taxon>
        <taxon>Cucujiformia</taxon>
        <taxon>Tenebrionidae</taxon>
        <taxon>Zophobas</taxon>
    </lineage>
</organism>
<evidence type="ECO:0000256" key="4">
    <source>
        <dbReference type="ARBA" id="ARBA00022692"/>
    </source>
</evidence>
<keyword evidence="8" id="KW-0675">Receptor</keyword>
<keyword evidence="2" id="KW-1003">Cell membrane</keyword>
<keyword evidence="4 10" id="KW-0812">Transmembrane</keyword>
<dbReference type="AlphaFoldDB" id="A0AA38ING1"/>
<evidence type="ECO:0000256" key="1">
    <source>
        <dbReference type="ARBA" id="ARBA00004651"/>
    </source>
</evidence>
<accession>A0AA38ING1</accession>
<evidence type="ECO:0000313" key="11">
    <source>
        <dbReference type="EMBL" id="KAJ3657117.1"/>
    </source>
</evidence>
<dbReference type="PANTHER" id="PTHR21137:SF35">
    <property type="entry name" value="ODORANT RECEPTOR 19A-RELATED"/>
    <property type="match status" value="1"/>
</dbReference>
<keyword evidence="3" id="KW-0716">Sensory transduction</keyword>
<name>A0AA38ING1_9CUCU</name>
<feature type="transmembrane region" description="Helical" evidence="10">
    <location>
        <begin position="106"/>
        <end position="129"/>
    </location>
</feature>
<keyword evidence="5" id="KW-0552">Olfaction</keyword>
<dbReference type="GO" id="GO:0005886">
    <property type="term" value="C:plasma membrane"/>
    <property type="evidence" value="ECO:0007669"/>
    <property type="project" value="UniProtKB-SubCell"/>
</dbReference>
<evidence type="ECO:0000256" key="3">
    <source>
        <dbReference type="ARBA" id="ARBA00022606"/>
    </source>
</evidence>
<comment type="subcellular location">
    <subcellularLocation>
        <location evidence="1">Cell membrane</location>
        <topology evidence="1">Multi-pass membrane protein</topology>
    </subcellularLocation>
</comment>
<evidence type="ECO:0000256" key="6">
    <source>
        <dbReference type="ARBA" id="ARBA00022989"/>
    </source>
</evidence>
<dbReference type="GO" id="GO:0005549">
    <property type="term" value="F:odorant binding"/>
    <property type="evidence" value="ECO:0007669"/>
    <property type="project" value="InterPro"/>
</dbReference>
<keyword evidence="9" id="KW-0807">Transducer</keyword>